<evidence type="ECO:0000256" key="7">
    <source>
        <dbReference type="ARBA" id="ARBA00023065"/>
    </source>
</evidence>
<feature type="transmembrane region" description="Helical" evidence="11">
    <location>
        <begin position="419"/>
        <end position="446"/>
    </location>
</feature>
<reference evidence="15 16" key="1">
    <citation type="journal article" date="2017" name="Plant Biotechnol. J.">
        <title>A comprehensive draft genome sequence for lupin (Lupinus angustifolius), an emerging health food: insights into plant-microbe interactions and legume evolution.</title>
        <authorList>
            <person name="Hane J.K."/>
            <person name="Ming Y."/>
            <person name="Kamphuis L.G."/>
            <person name="Nelson M.N."/>
            <person name="Garg G."/>
            <person name="Atkins C.A."/>
            <person name="Bayer P.E."/>
            <person name="Bravo A."/>
            <person name="Bringans S."/>
            <person name="Cannon S."/>
            <person name="Edwards D."/>
            <person name="Foley R."/>
            <person name="Gao L.L."/>
            <person name="Harrison M.J."/>
            <person name="Huang W."/>
            <person name="Hurgobin B."/>
            <person name="Li S."/>
            <person name="Liu C.W."/>
            <person name="McGrath A."/>
            <person name="Morahan G."/>
            <person name="Murray J."/>
            <person name="Weller J."/>
            <person name="Jian J."/>
            <person name="Singh K.B."/>
        </authorList>
    </citation>
    <scope>NUCLEOTIDE SEQUENCE [LARGE SCALE GENOMIC DNA]</scope>
    <source>
        <strain evidence="16">cv. Tanjil</strain>
        <tissue evidence="15">Whole plant</tissue>
    </source>
</reference>
<gene>
    <name evidence="15" type="ORF">TanjilG_20626</name>
</gene>
<feature type="domain" description="CSC1/OSCA1-like 7TM region" evidence="12">
    <location>
        <begin position="373"/>
        <end position="609"/>
    </location>
</feature>
<dbReference type="PANTHER" id="PTHR13018">
    <property type="entry name" value="PROBABLE MEMBRANE PROTEIN DUF221-RELATED"/>
    <property type="match status" value="1"/>
</dbReference>
<keyword evidence="6 11" id="KW-1133">Transmembrane helix</keyword>
<evidence type="ECO:0000256" key="10">
    <source>
        <dbReference type="SAM" id="MobiDB-lite"/>
    </source>
</evidence>
<feature type="transmembrane region" description="Helical" evidence="11">
    <location>
        <begin position="723"/>
        <end position="750"/>
    </location>
</feature>
<evidence type="ECO:0000256" key="8">
    <source>
        <dbReference type="ARBA" id="ARBA00023136"/>
    </source>
</evidence>
<name>A0A4P1QRD1_LUPAN</name>
<sequence length="1092" mass="125402">MATLADIGVSATINILTAFAFLLAFAILRIQPINDRIYFPKWYISGGRTSSRSNTGNFVGKFVNLNFRTYLTFLNWMPQALRMSETEIINHAGLDSAAFLRIYTLGLKIFVPVTVVALLVLIPVNVSSGTLFNLKKELVVSDIDKLSISNVPPKSIRFFVHIALEYLVTIWVCFLLYKEYNNVSTMRLQFFVSQRRRVEQFTVVVRNVHHTHGHSVSDSVDNFFQTNHPNHYIGHQAVYNANKFARLVRKRNGLQNWLDYYQLKSERHPDKKPTVKLGFWGLWGRKVDAVEYYRRIITELDKMMILERQKIIKDPKCILPVAFLSFNSRWGASVCAQTQQSKNPTLWLTDWAPEPRDVYWQNLAIPFVSLSIRKLIISSLVFALVFFYMIPIALVQSLANLEGLEKVVPFLRPVIELQFIKSFLQGFLPGLALKLFLYVLPSILMIMSKIEGHIALSTLDRKTSAKYYYFMLVNVFLGSIVTGTAFEQLHAFLHQSPTEIPRTIGVSIPMKATFFMTYIMVDGWAGIASEILRLKEMIIYHLKNMFIVKTERDREKAMDPGSVDYKETIPSLQLYFLLGIVYAVVSPVLLPFILIFFAFAYLVYRHQMILERQKIIKDPKCILPVAFLSFNSRWGASVCAQTQQSKNPTLWLTDWAPEPRDVYWQNLAIPFVSLSIRKLIISSLVFALVFFYMIPIALVQSLANLEGLEKVVPFLRPVIELQFIKSFLQGFLPGLALKLFLYVLPSILMIMSKIEGHIALSTLDRKTSAKYYYFMLVNVFLGSIVTGTAFEQLHAFLHQSPTEIPRTIGVSIPMKATFFMTYIMVDGWAGIASEILRLKEMIIYHLKNMFIVKTERDREKAMDPGSVDYKETIPSLQLYFLLGIVYAVVSPVLLPFILIFFAFAYLVYRHQIINVYNQQYESAAAFWPHVHGRIIASLIISQLLLLGLLSTKEAAKSTPLLVILPILTYAFHKYCQSRFEPAFRQYPLEEAMAKDLLEKTTEPELNIKAYLADAYLHPIFQSFEIEEHELIEVRVDKQQTQVTSPSSNDTTSPSSSHYHHHLPSPPPSPPHDDYPGFFHHVPHYGYQYQLEP</sequence>
<dbReference type="Gramene" id="OIV92964">
    <property type="protein sequence ID" value="OIV92964"/>
    <property type="gene ID" value="TanjilG_20626"/>
</dbReference>
<evidence type="ECO:0000256" key="6">
    <source>
        <dbReference type="ARBA" id="ARBA00022989"/>
    </source>
</evidence>
<feature type="transmembrane region" description="Helical" evidence="11">
    <location>
        <begin position="375"/>
        <end position="399"/>
    </location>
</feature>
<protein>
    <submittedName>
        <fullName evidence="15">Uncharacterized protein</fullName>
    </submittedName>
</protein>
<dbReference type="InterPro" id="IPR003864">
    <property type="entry name" value="CSC1/OSCA1-like_7TM"/>
</dbReference>
<evidence type="ECO:0000256" key="2">
    <source>
        <dbReference type="ARBA" id="ARBA00007779"/>
    </source>
</evidence>
<evidence type="ECO:0000259" key="14">
    <source>
        <dbReference type="Pfam" id="PF14703"/>
    </source>
</evidence>
<comment type="subcellular location">
    <subcellularLocation>
        <location evidence="1">Membrane</location>
        <topology evidence="1">Multi-pass membrane protein</topology>
    </subcellularLocation>
</comment>
<dbReference type="InterPro" id="IPR045122">
    <property type="entry name" value="Csc1-like"/>
</dbReference>
<comment type="similarity">
    <text evidence="2">Belongs to the CSC1 (TC 1.A.17) family.</text>
</comment>
<dbReference type="AlphaFoldDB" id="A0A4P1QRD1"/>
<evidence type="ECO:0000256" key="1">
    <source>
        <dbReference type="ARBA" id="ARBA00004141"/>
    </source>
</evidence>
<accession>A0A4P1QRD1</accession>
<feature type="compositionally biased region" description="Low complexity" evidence="10">
    <location>
        <begin position="1043"/>
        <end position="1056"/>
    </location>
</feature>
<evidence type="ECO:0000259" key="13">
    <source>
        <dbReference type="Pfam" id="PF13967"/>
    </source>
</evidence>
<evidence type="ECO:0000256" key="11">
    <source>
        <dbReference type="SAM" id="Phobius"/>
    </source>
</evidence>
<dbReference type="Pfam" id="PF02714">
    <property type="entry name" value="RSN1_7TM"/>
    <property type="match status" value="2"/>
</dbReference>
<feature type="domain" description="CSC1/OSCA1-like cytosolic" evidence="14">
    <location>
        <begin position="610"/>
        <end position="666"/>
    </location>
</feature>
<feature type="transmembrane region" description="Helical" evidence="11">
    <location>
        <begin position="105"/>
        <end position="126"/>
    </location>
</feature>
<proteinExistence type="inferred from homology"/>
<dbReference type="InterPro" id="IPR032880">
    <property type="entry name" value="CSC1/OSCA1-like_N"/>
</dbReference>
<keyword evidence="16" id="KW-1185">Reference proteome</keyword>
<feature type="region of interest" description="Disordered" evidence="10">
    <location>
        <begin position="1037"/>
        <end position="1076"/>
    </location>
</feature>
<dbReference type="EMBL" id="CM007378">
    <property type="protein sequence ID" value="OIV92964.1"/>
    <property type="molecule type" value="Genomic_DNA"/>
</dbReference>
<evidence type="ECO:0000256" key="4">
    <source>
        <dbReference type="ARBA" id="ARBA00022692"/>
    </source>
</evidence>
<keyword evidence="9" id="KW-0407">Ion channel</keyword>
<evidence type="ECO:0000259" key="12">
    <source>
        <dbReference type="Pfam" id="PF02714"/>
    </source>
</evidence>
<keyword evidence="7" id="KW-0406">Ion transport</keyword>
<dbReference type="STRING" id="3871.A0A4P1QRD1"/>
<feature type="transmembrane region" description="Helical" evidence="11">
    <location>
        <begin position="771"/>
        <end position="790"/>
    </location>
</feature>
<evidence type="ECO:0000256" key="5">
    <source>
        <dbReference type="ARBA" id="ARBA00022837"/>
    </source>
</evidence>
<feature type="transmembrane region" description="Helical" evidence="11">
    <location>
        <begin position="679"/>
        <end position="703"/>
    </location>
</feature>
<dbReference type="GO" id="GO:0005886">
    <property type="term" value="C:plasma membrane"/>
    <property type="evidence" value="ECO:0007669"/>
    <property type="project" value="TreeGrafter"/>
</dbReference>
<dbReference type="PANTHER" id="PTHR13018:SF98">
    <property type="entry name" value="TO DEHYDRATION PROTEIN, PUTATIVE, EXPRESSED-RELATED"/>
    <property type="match status" value="1"/>
</dbReference>
<dbReference type="Pfam" id="PF14703">
    <property type="entry name" value="PHM7_cyt"/>
    <property type="match status" value="2"/>
</dbReference>
<evidence type="ECO:0000313" key="15">
    <source>
        <dbReference type="EMBL" id="OIV92964.1"/>
    </source>
</evidence>
<dbReference type="Proteomes" id="UP000188354">
    <property type="component" value="Chromosome LG18"/>
</dbReference>
<feature type="transmembrane region" description="Helical" evidence="11">
    <location>
        <begin position="467"/>
        <end position="486"/>
    </location>
</feature>
<feature type="transmembrane region" description="Helical" evidence="11">
    <location>
        <begin position="6"/>
        <end position="28"/>
    </location>
</feature>
<feature type="domain" description="CSC1/OSCA1-like cytosolic" evidence="14">
    <location>
        <begin position="200"/>
        <end position="362"/>
    </location>
</feature>
<feature type="domain" description="CSC1/OSCA1-like N-terminal transmembrane" evidence="13">
    <location>
        <begin position="7"/>
        <end position="179"/>
    </location>
</feature>
<feature type="transmembrane region" description="Helical" evidence="11">
    <location>
        <begin position="810"/>
        <end position="831"/>
    </location>
</feature>
<evidence type="ECO:0000256" key="3">
    <source>
        <dbReference type="ARBA" id="ARBA00022448"/>
    </source>
</evidence>
<feature type="domain" description="CSC1/OSCA1-like 7TM region" evidence="12">
    <location>
        <begin position="677"/>
        <end position="949"/>
    </location>
</feature>
<evidence type="ECO:0000256" key="9">
    <source>
        <dbReference type="ARBA" id="ARBA00023303"/>
    </source>
</evidence>
<organism evidence="15 16">
    <name type="scientific">Lupinus angustifolius</name>
    <name type="common">Narrow-leaved blue lupine</name>
    <dbReference type="NCBI Taxonomy" id="3871"/>
    <lineage>
        <taxon>Eukaryota</taxon>
        <taxon>Viridiplantae</taxon>
        <taxon>Streptophyta</taxon>
        <taxon>Embryophyta</taxon>
        <taxon>Tracheophyta</taxon>
        <taxon>Spermatophyta</taxon>
        <taxon>Magnoliopsida</taxon>
        <taxon>eudicotyledons</taxon>
        <taxon>Gunneridae</taxon>
        <taxon>Pentapetalae</taxon>
        <taxon>rosids</taxon>
        <taxon>fabids</taxon>
        <taxon>Fabales</taxon>
        <taxon>Fabaceae</taxon>
        <taxon>Papilionoideae</taxon>
        <taxon>50 kb inversion clade</taxon>
        <taxon>genistoids sensu lato</taxon>
        <taxon>core genistoids</taxon>
        <taxon>Genisteae</taxon>
        <taxon>Lupinus</taxon>
    </lineage>
</organism>
<dbReference type="Pfam" id="PF13967">
    <property type="entry name" value="RSN1_TM"/>
    <property type="match status" value="1"/>
</dbReference>
<dbReference type="InterPro" id="IPR027815">
    <property type="entry name" value="CSC1/OSCA1-like_cyt"/>
</dbReference>
<keyword evidence="3" id="KW-0813">Transport</keyword>
<keyword evidence="8 11" id="KW-0472">Membrane</keyword>
<dbReference type="GO" id="GO:0005227">
    <property type="term" value="F:calcium-activated cation channel activity"/>
    <property type="evidence" value="ECO:0007669"/>
    <property type="project" value="InterPro"/>
</dbReference>
<feature type="transmembrane region" description="Helical" evidence="11">
    <location>
        <begin position="574"/>
        <end position="604"/>
    </location>
</feature>
<feature type="transmembrane region" description="Helical" evidence="11">
    <location>
        <begin position="158"/>
        <end position="177"/>
    </location>
</feature>
<keyword evidence="5" id="KW-0106">Calcium</keyword>
<feature type="transmembrane region" description="Helical" evidence="11">
    <location>
        <begin position="878"/>
        <end position="906"/>
    </location>
</feature>
<keyword evidence="4 11" id="KW-0812">Transmembrane</keyword>
<evidence type="ECO:0000313" key="16">
    <source>
        <dbReference type="Proteomes" id="UP000188354"/>
    </source>
</evidence>